<organism evidence="1 2">
    <name type="scientific">Albula goreensis</name>
    <dbReference type="NCBI Taxonomy" id="1534307"/>
    <lineage>
        <taxon>Eukaryota</taxon>
        <taxon>Metazoa</taxon>
        <taxon>Chordata</taxon>
        <taxon>Craniata</taxon>
        <taxon>Vertebrata</taxon>
        <taxon>Euteleostomi</taxon>
        <taxon>Actinopterygii</taxon>
        <taxon>Neopterygii</taxon>
        <taxon>Teleostei</taxon>
        <taxon>Albuliformes</taxon>
        <taxon>Albulidae</taxon>
        <taxon>Albula</taxon>
    </lineage>
</organism>
<sequence>MYLKRESVHCEPHGLLLCGTALRRYSCKEPNKQQNDRPYSSHHSGMCIPGGCRSWLWECRGCSSCEPGRHEWRHGGRRH</sequence>
<name>A0A8T3CT60_9TELE</name>
<accession>A0A8T3CT60</accession>
<evidence type="ECO:0000313" key="2">
    <source>
        <dbReference type="Proteomes" id="UP000829720"/>
    </source>
</evidence>
<keyword evidence="2" id="KW-1185">Reference proteome</keyword>
<gene>
    <name evidence="1" type="ORF">AGOR_G00191420</name>
</gene>
<protein>
    <submittedName>
        <fullName evidence="1">Uncharacterized protein</fullName>
    </submittedName>
</protein>
<dbReference type="Proteomes" id="UP000829720">
    <property type="component" value="Unassembled WGS sequence"/>
</dbReference>
<comment type="caution">
    <text evidence="1">The sequence shown here is derived from an EMBL/GenBank/DDBJ whole genome shotgun (WGS) entry which is preliminary data.</text>
</comment>
<dbReference type="AlphaFoldDB" id="A0A8T3CT60"/>
<proteinExistence type="predicted"/>
<dbReference type="EMBL" id="JAERUA010000018">
    <property type="protein sequence ID" value="KAI1887546.1"/>
    <property type="molecule type" value="Genomic_DNA"/>
</dbReference>
<reference evidence="1" key="1">
    <citation type="submission" date="2021-01" db="EMBL/GenBank/DDBJ databases">
        <authorList>
            <person name="Zahm M."/>
            <person name="Roques C."/>
            <person name="Cabau C."/>
            <person name="Klopp C."/>
            <person name="Donnadieu C."/>
            <person name="Jouanno E."/>
            <person name="Lampietro C."/>
            <person name="Louis A."/>
            <person name="Herpin A."/>
            <person name="Echchiki A."/>
            <person name="Berthelot C."/>
            <person name="Parey E."/>
            <person name="Roest-Crollius H."/>
            <person name="Braasch I."/>
            <person name="Postlethwait J."/>
            <person name="Bobe J."/>
            <person name="Montfort J."/>
            <person name="Bouchez O."/>
            <person name="Begum T."/>
            <person name="Mejri S."/>
            <person name="Adams A."/>
            <person name="Chen W.-J."/>
            <person name="Guiguen Y."/>
        </authorList>
    </citation>
    <scope>NUCLEOTIDE SEQUENCE</scope>
    <source>
        <tissue evidence="1">Blood</tissue>
    </source>
</reference>
<evidence type="ECO:0000313" key="1">
    <source>
        <dbReference type="EMBL" id="KAI1887546.1"/>
    </source>
</evidence>